<dbReference type="GO" id="GO:0003824">
    <property type="term" value="F:catalytic activity"/>
    <property type="evidence" value="ECO:0007669"/>
    <property type="project" value="UniProtKB-ARBA"/>
</dbReference>
<dbReference type="EMBL" id="LNYJ01000011">
    <property type="protein sequence ID" value="KTD18295.1"/>
    <property type="molecule type" value="Genomic_DNA"/>
</dbReference>
<dbReference type="Pfam" id="PF00990">
    <property type="entry name" value="GGDEF"/>
    <property type="match status" value="1"/>
</dbReference>
<evidence type="ECO:0000259" key="3">
    <source>
        <dbReference type="PROSITE" id="PS50887"/>
    </source>
</evidence>
<comment type="caution">
    <text evidence="4">The sequence shown here is derived from an EMBL/GenBank/DDBJ whole genome shotgun (WGS) entry which is preliminary data.</text>
</comment>
<evidence type="ECO:0000256" key="1">
    <source>
        <dbReference type="ARBA" id="ARBA00001946"/>
    </source>
</evidence>
<dbReference type="NCBIfam" id="TIGR00254">
    <property type="entry name" value="GGDEF"/>
    <property type="match status" value="1"/>
</dbReference>
<feature type="transmembrane region" description="Helical" evidence="2">
    <location>
        <begin position="150"/>
        <end position="176"/>
    </location>
</feature>
<dbReference type="PANTHER" id="PTHR46663">
    <property type="entry name" value="DIGUANYLATE CYCLASE DGCT-RELATED"/>
    <property type="match status" value="1"/>
</dbReference>
<dbReference type="PATRIC" id="fig|456.5.peg.2793"/>
<keyword evidence="2" id="KW-0812">Transmembrane</keyword>
<feature type="transmembrane region" description="Helical" evidence="2">
    <location>
        <begin position="118"/>
        <end position="138"/>
    </location>
</feature>
<dbReference type="InterPro" id="IPR052163">
    <property type="entry name" value="DGC-Regulatory_Protein"/>
</dbReference>
<dbReference type="InterPro" id="IPR029787">
    <property type="entry name" value="Nucleotide_cyclase"/>
</dbReference>
<name>A0A0W0VDV0_9GAMM</name>
<evidence type="ECO:0000256" key="2">
    <source>
        <dbReference type="SAM" id="Phobius"/>
    </source>
</evidence>
<dbReference type="OrthoDB" id="9803824at2"/>
<feature type="transmembrane region" description="Helical" evidence="2">
    <location>
        <begin position="247"/>
        <end position="266"/>
    </location>
</feature>
<dbReference type="PROSITE" id="PS50887">
    <property type="entry name" value="GGDEF"/>
    <property type="match status" value="1"/>
</dbReference>
<reference evidence="4 5" key="1">
    <citation type="submission" date="2015-11" db="EMBL/GenBank/DDBJ databases">
        <title>Genomic analysis of 38 Legionella species identifies large and diverse effector repertoires.</title>
        <authorList>
            <person name="Burstein D."/>
            <person name="Amaro F."/>
            <person name="Zusman T."/>
            <person name="Lifshitz Z."/>
            <person name="Cohen O."/>
            <person name="Gilbert J.A."/>
            <person name="Pupko T."/>
            <person name="Shuman H.A."/>
            <person name="Segal G."/>
        </authorList>
    </citation>
    <scope>NUCLEOTIDE SEQUENCE [LARGE SCALE GENOMIC DNA]</scope>
    <source>
        <strain evidence="4 5">BL-540</strain>
    </source>
</reference>
<feature type="transmembrane region" description="Helical" evidence="2">
    <location>
        <begin position="20"/>
        <end position="42"/>
    </location>
</feature>
<feature type="transmembrane region" description="Helical" evidence="2">
    <location>
        <begin position="83"/>
        <end position="106"/>
    </location>
</feature>
<feature type="domain" description="GGDEF" evidence="3">
    <location>
        <begin position="319"/>
        <end position="452"/>
    </location>
</feature>
<evidence type="ECO:0000313" key="5">
    <source>
        <dbReference type="Proteomes" id="UP000055035"/>
    </source>
</evidence>
<feature type="transmembrane region" description="Helical" evidence="2">
    <location>
        <begin position="188"/>
        <end position="204"/>
    </location>
</feature>
<accession>A0A0W0VDV0</accession>
<dbReference type="FunFam" id="3.30.70.270:FF:000001">
    <property type="entry name" value="Diguanylate cyclase domain protein"/>
    <property type="match status" value="1"/>
</dbReference>
<dbReference type="AlphaFoldDB" id="A0A0W0VDV0"/>
<dbReference type="Proteomes" id="UP000055035">
    <property type="component" value="Unassembled WGS sequence"/>
</dbReference>
<keyword evidence="5" id="KW-1185">Reference proteome</keyword>
<feature type="transmembrane region" description="Helical" evidence="2">
    <location>
        <begin position="54"/>
        <end position="76"/>
    </location>
</feature>
<dbReference type="PANTHER" id="PTHR46663:SF2">
    <property type="entry name" value="GGDEF DOMAIN-CONTAINING PROTEIN"/>
    <property type="match status" value="1"/>
</dbReference>
<gene>
    <name evidence="4" type="ORF">Ljor_2601</name>
</gene>
<evidence type="ECO:0000313" key="4">
    <source>
        <dbReference type="EMBL" id="KTD18295.1"/>
    </source>
</evidence>
<keyword evidence="2" id="KW-0472">Membrane</keyword>
<dbReference type="SUPFAM" id="SSF55073">
    <property type="entry name" value="Nucleotide cyclase"/>
    <property type="match status" value="1"/>
</dbReference>
<proteinExistence type="predicted"/>
<keyword evidence="2" id="KW-1133">Transmembrane helix</keyword>
<dbReference type="InterPro" id="IPR000160">
    <property type="entry name" value="GGDEF_dom"/>
</dbReference>
<dbReference type="RefSeq" id="WP_058471969.1">
    <property type="nucleotide sequence ID" value="NZ_CAAAIC010000006.1"/>
</dbReference>
<sequence>MYEGNAEKIIKFTPSLFKTLLVLLIILPIISMSMGFDLGLITHSHIRQSLYLALYQWSIALIAVVILLLSTIDYLLSKNNLMWVLGTSFLFSAYFYMSSILWNTWVYQSLLDAENVHAYIWLFANSLTGGLLISGMLFPKGSSQNNIQIILLILLLPLSEYFLITLLHASHLFPIIVFPEHFIKNPTGFINFAVHISLILTIFFKKVCQNLIARGMVYYAWGQCIMSLYVTFGLVRHYESNYFGSLFLQLCSYLMILFALISRYAASYAQALKTQENIRQEKDKFKQLASRDHLTNLHNRRAFEETAERLLALSKRHQRRSALLFLDIDNFKTINDQINHEAGDEVLRQMANRLKCLFRQEDVCARLGGDEFAIFIPEIINAASVNQIISKLMKQLSYPYFLDGTQLSVTVSLGVALYPEDGDCLQSLLQKADEAMYRVKLKGKKGFAFYSEIH</sequence>
<dbReference type="Gene3D" id="3.30.70.270">
    <property type="match status" value="1"/>
</dbReference>
<feature type="transmembrane region" description="Helical" evidence="2">
    <location>
        <begin position="216"/>
        <end position="235"/>
    </location>
</feature>
<dbReference type="InterPro" id="IPR043128">
    <property type="entry name" value="Rev_trsase/Diguanyl_cyclase"/>
</dbReference>
<protein>
    <submittedName>
        <fullName evidence="4">Sensory box protein</fullName>
    </submittedName>
</protein>
<dbReference type="SMART" id="SM00267">
    <property type="entry name" value="GGDEF"/>
    <property type="match status" value="1"/>
</dbReference>
<organism evidence="4 5">
    <name type="scientific">Legionella jordanis</name>
    <dbReference type="NCBI Taxonomy" id="456"/>
    <lineage>
        <taxon>Bacteria</taxon>
        <taxon>Pseudomonadati</taxon>
        <taxon>Pseudomonadota</taxon>
        <taxon>Gammaproteobacteria</taxon>
        <taxon>Legionellales</taxon>
        <taxon>Legionellaceae</taxon>
        <taxon>Legionella</taxon>
    </lineage>
</organism>
<dbReference type="STRING" id="456.Ljor_2601"/>
<comment type="cofactor">
    <cofactor evidence="1">
        <name>Mg(2+)</name>
        <dbReference type="ChEBI" id="CHEBI:18420"/>
    </cofactor>
</comment>
<dbReference type="CDD" id="cd01949">
    <property type="entry name" value="GGDEF"/>
    <property type="match status" value="1"/>
</dbReference>